<dbReference type="EMBL" id="REGN01009684">
    <property type="protein sequence ID" value="RNA00590.1"/>
    <property type="molecule type" value="Genomic_DNA"/>
</dbReference>
<sequence length="69" mass="8005">MSPKSLNCKHCFNAIIFIIASLSSYPTLFLLELINKFILVNFIGHKITLGELNEIINFIFRHIKIKQIE</sequence>
<dbReference type="AlphaFoldDB" id="A0A3M7PNG5"/>
<feature type="transmembrane region" description="Helical" evidence="1">
    <location>
        <begin position="12"/>
        <end position="31"/>
    </location>
</feature>
<gene>
    <name evidence="2" type="ORF">BpHYR1_016469</name>
</gene>
<reference evidence="2 3" key="1">
    <citation type="journal article" date="2018" name="Sci. Rep.">
        <title>Genomic signatures of local adaptation to the degree of environmental predictability in rotifers.</title>
        <authorList>
            <person name="Franch-Gras L."/>
            <person name="Hahn C."/>
            <person name="Garcia-Roger E.M."/>
            <person name="Carmona M.J."/>
            <person name="Serra M."/>
            <person name="Gomez A."/>
        </authorList>
    </citation>
    <scope>NUCLEOTIDE SEQUENCE [LARGE SCALE GENOMIC DNA]</scope>
    <source>
        <strain evidence="2">HYR1</strain>
    </source>
</reference>
<keyword evidence="1" id="KW-1133">Transmembrane helix</keyword>
<evidence type="ECO:0000313" key="2">
    <source>
        <dbReference type="EMBL" id="RNA00590.1"/>
    </source>
</evidence>
<keyword evidence="1" id="KW-0812">Transmembrane</keyword>
<keyword evidence="3" id="KW-1185">Reference proteome</keyword>
<evidence type="ECO:0000313" key="3">
    <source>
        <dbReference type="Proteomes" id="UP000276133"/>
    </source>
</evidence>
<evidence type="ECO:0000256" key="1">
    <source>
        <dbReference type="SAM" id="Phobius"/>
    </source>
</evidence>
<comment type="caution">
    <text evidence="2">The sequence shown here is derived from an EMBL/GenBank/DDBJ whole genome shotgun (WGS) entry which is preliminary data.</text>
</comment>
<accession>A0A3M7PNG5</accession>
<name>A0A3M7PNG5_BRAPC</name>
<dbReference type="Proteomes" id="UP000276133">
    <property type="component" value="Unassembled WGS sequence"/>
</dbReference>
<organism evidence="2 3">
    <name type="scientific">Brachionus plicatilis</name>
    <name type="common">Marine rotifer</name>
    <name type="synonym">Brachionus muelleri</name>
    <dbReference type="NCBI Taxonomy" id="10195"/>
    <lineage>
        <taxon>Eukaryota</taxon>
        <taxon>Metazoa</taxon>
        <taxon>Spiralia</taxon>
        <taxon>Gnathifera</taxon>
        <taxon>Rotifera</taxon>
        <taxon>Eurotatoria</taxon>
        <taxon>Monogononta</taxon>
        <taxon>Pseudotrocha</taxon>
        <taxon>Ploima</taxon>
        <taxon>Brachionidae</taxon>
        <taxon>Brachionus</taxon>
    </lineage>
</organism>
<protein>
    <submittedName>
        <fullName evidence="2">Uncharacterized protein</fullName>
    </submittedName>
</protein>
<keyword evidence="1" id="KW-0472">Membrane</keyword>
<proteinExistence type="predicted"/>